<dbReference type="SUPFAM" id="SSF81383">
    <property type="entry name" value="F-box domain"/>
    <property type="match status" value="1"/>
</dbReference>
<feature type="domain" description="DUF7595" evidence="1">
    <location>
        <begin position="116"/>
        <end position="418"/>
    </location>
</feature>
<proteinExistence type="predicted"/>
<dbReference type="PANTHER" id="PTHR35828">
    <property type="entry name" value="OS08G0203800 PROTEIN-RELATED"/>
    <property type="match status" value="1"/>
</dbReference>
<dbReference type="Proteomes" id="UP001231189">
    <property type="component" value="Unassembled WGS sequence"/>
</dbReference>
<dbReference type="EMBL" id="JAUUTY010000003">
    <property type="protein sequence ID" value="KAK1669090.1"/>
    <property type="molecule type" value="Genomic_DNA"/>
</dbReference>
<dbReference type="InterPro" id="IPR056016">
    <property type="entry name" value="DUF7595"/>
</dbReference>
<dbReference type="InterPro" id="IPR036047">
    <property type="entry name" value="F-box-like_dom_sf"/>
</dbReference>
<comment type="caution">
    <text evidence="2">The sequence shown here is derived from an EMBL/GenBank/DDBJ whole genome shotgun (WGS) entry which is preliminary data.</text>
</comment>
<dbReference type="PANTHER" id="PTHR35828:SF50">
    <property type="entry name" value="F-BOX DOMAIN-CONTAINING PROTEIN"/>
    <property type="match status" value="1"/>
</dbReference>
<protein>
    <recommendedName>
        <fullName evidence="1">DUF7595 domain-containing protein</fullName>
    </recommendedName>
</protein>
<organism evidence="2 3">
    <name type="scientific">Lolium multiflorum</name>
    <name type="common">Italian ryegrass</name>
    <name type="synonym">Lolium perenne subsp. multiflorum</name>
    <dbReference type="NCBI Taxonomy" id="4521"/>
    <lineage>
        <taxon>Eukaryota</taxon>
        <taxon>Viridiplantae</taxon>
        <taxon>Streptophyta</taxon>
        <taxon>Embryophyta</taxon>
        <taxon>Tracheophyta</taxon>
        <taxon>Spermatophyta</taxon>
        <taxon>Magnoliopsida</taxon>
        <taxon>Liliopsida</taxon>
        <taxon>Poales</taxon>
        <taxon>Poaceae</taxon>
        <taxon>BOP clade</taxon>
        <taxon>Pooideae</taxon>
        <taxon>Poodae</taxon>
        <taxon>Poeae</taxon>
        <taxon>Poeae Chloroplast Group 2 (Poeae type)</taxon>
        <taxon>Loliodinae</taxon>
        <taxon>Loliinae</taxon>
        <taxon>Lolium</taxon>
    </lineage>
</organism>
<gene>
    <name evidence="2" type="ORF">QYE76_057249</name>
</gene>
<dbReference type="AlphaFoldDB" id="A0AAD8T4P4"/>
<dbReference type="Pfam" id="PF24523">
    <property type="entry name" value="DUF7595"/>
    <property type="match status" value="1"/>
</dbReference>
<evidence type="ECO:0000313" key="3">
    <source>
        <dbReference type="Proteomes" id="UP001231189"/>
    </source>
</evidence>
<reference evidence="2" key="1">
    <citation type="submission" date="2023-07" db="EMBL/GenBank/DDBJ databases">
        <title>A chromosome-level genome assembly of Lolium multiflorum.</title>
        <authorList>
            <person name="Chen Y."/>
            <person name="Copetti D."/>
            <person name="Kolliker R."/>
            <person name="Studer B."/>
        </authorList>
    </citation>
    <scope>NUCLEOTIDE SEQUENCE</scope>
    <source>
        <strain evidence="2">02402/16</strain>
        <tissue evidence="2">Leaf</tissue>
    </source>
</reference>
<name>A0AAD8T4P4_LOLMU</name>
<evidence type="ECO:0000313" key="2">
    <source>
        <dbReference type="EMBL" id="KAK1669090.1"/>
    </source>
</evidence>
<accession>A0AAD8T4P4</accession>
<evidence type="ECO:0000259" key="1">
    <source>
        <dbReference type="Pfam" id="PF24523"/>
    </source>
</evidence>
<keyword evidence="3" id="KW-1185">Reference proteome</keyword>
<sequence length="419" mass="47518">MEPPRKRRRKIRPTPAADEWTLPADLLLEIVARSDPATFFRSAAACKLLRRDILDPSFIRRVTQHGGAVPSSVLAYLHNRRVRGRSHNRNIQEPWVSLVHPATEAASSFTNGNLASYVSRHGFDVLRRYEPLTSRGGLVVLRRRRSIPKSRMAEPTPCLCVFNPVTSDCTYLSNPPIMYRRYCFDQTYILLTEADGIGCPFLLLVTDLKFFAAEVRITAQAAKASEDGGVSWGPATSAAHHGDPSWLLQDEHEPVILHGGIFHWLLITDDGDQVLTYDIRTERLGTVKLPPTTCRGSQRLLGKSPDGRLMFLAAKRFVVSVWVRHPDGWVKEATINVEQQLRSLNPGTSPAHMRINFERSRERSGAVLLRVYRERKRRRQSPLIVLDLETKEMHIQKSCPSLLFEVDLLQMLQAMKIFS</sequence>